<name>A0A853JIJ7_9FIRM</name>
<dbReference type="AlphaFoldDB" id="A0A853JIJ7"/>
<dbReference type="InterPro" id="IPR057895">
    <property type="entry name" value="Mom"/>
</dbReference>
<organism evidence="1 2">
    <name type="scientific">Eubacterium callanderi</name>
    <dbReference type="NCBI Taxonomy" id="53442"/>
    <lineage>
        <taxon>Bacteria</taxon>
        <taxon>Bacillati</taxon>
        <taxon>Bacillota</taxon>
        <taxon>Clostridia</taxon>
        <taxon>Eubacteriales</taxon>
        <taxon>Eubacteriaceae</taxon>
        <taxon>Eubacterium</taxon>
    </lineage>
</organism>
<dbReference type="EMBL" id="JACCKS010000003">
    <property type="protein sequence ID" value="NZA37173.1"/>
    <property type="molecule type" value="Genomic_DNA"/>
</dbReference>
<reference evidence="1 2" key="1">
    <citation type="submission" date="2020-07" db="EMBL/GenBank/DDBJ databases">
        <title>Organ Donor 1.</title>
        <authorList>
            <person name="Marsh A.J."/>
            <person name="Azcarate-Peril M.A."/>
        </authorList>
    </citation>
    <scope>NUCLEOTIDE SEQUENCE [LARGE SCALE GENOMIC DNA]</scope>
    <source>
        <strain evidence="1 2">AMC0717</strain>
    </source>
</reference>
<dbReference type="Proteomes" id="UP000586254">
    <property type="component" value="Unassembled WGS sequence"/>
</dbReference>
<comment type="caution">
    <text evidence="1">The sequence shown here is derived from an EMBL/GenBank/DDBJ whole genome shotgun (WGS) entry which is preliminary data.</text>
</comment>
<dbReference type="Pfam" id="PF25680">
    <property type="entry name" value="Mom"/>
    <property type="match status" value="1"/>
</dbReference>
<sequence>MGRAKEIVMKVIPTKVATPFMKAHHYSGKVVNNSTLHFGVFLDGSLHGVMSYGPSLDKSKIIGLVKDTGWNEFLELNRMAFDSYLPRNSESRAISMSLRLIKKYAPQIKWVISFADACSCGDGTIYRASNFVLTGIKENLNLAELPDGTRVHKMTLASNPTSPRKELGGLTFFDVTGGTYNFKKYLDYVGATPIPGFQLRYIYFIDKAKRKDLTVPEIPFSKIDELGAGMYKGEKVTFAERHSKVTPEE</sequence>
<gene>
    <name evidence="1" type="ORF">H0N91_03205</name>
</gene>
<protein>
    <submittedName>
        <fullName evidence="1">Uncharacterized protein</fullName>
    </submittedName>
</protein>
<accession>A0A853JIJ7</accession>
<evidence type="ECO:0000313" key="2">
    <source>
        <dbReference type="Proteomes" id="UP000586254"/>
    </source>
</evidence>
<dbReference type="RefSeq" id="WP_180492917.1">
    <property type="nucleotide sequence ID" value="NZ_JACCKS010000003.1"/>
</dbReference>
<evidence type="ECO:0000313" key="1">
    <source>
        <dbReference type="EMBL" id="NZA37173.1"/>
    </source>
</evidence>
<proteinExistence type="predicted"/>